<dbReference type="EMBL" id="VFOQ01000001">
    <property type="protein sequence ID" value="TQL58921.1"/>
    <property type="molecule type" value="Genomic_DNA"/>
</dbReference>
<evidence type="ECO:0000313" key="2">
    <source>
        <dbReference type="EMBL" id="TQL58921.1"/>
    </source>
</evidence>
<evidence type="ECO:0000313" key="3">
    <source>
        <dbReference type="Proteomes" id="UP000319514"/>
    </source>
</evidence>
<dbReference type="Pfam" id="PF12728">
    <property type="entry name" value="HTH_17"/>
    <property type="match status" value="1"/>
</dbReference>
<sequence length="68" mass="7826">MEGQRESVERPVLLNVEQAAAWCGITRNTLNHLRTHGRFAPAIKMGRRCFWKPEHLNAWIESQLEVAA</sequence>
<comment type="caution">
    <text evidence="2">The sequence shown here is derived from an EMBL/GenBank/DDBJ whole genome shotgun (WGS) entry which is preliminary data.</text>
</comment>
<gene>
    <name evidence="2" type="ORF">FB474_0262</name>
</gene>
<feature type="domain" description="Helix-turn-helix" evidence="1">
    <location>
        <begin position="13"/>
        <end position="63"/>
    </location>
</feature>
<dbReference type="InterPro" id="IPR041657">
    <property type="entry name" value="HTH_17"/>
</dbReference>
<protein>
    <submittedName>
        <fullName evidence="2">AlpA family transcriptional regulator</fullName>
    </submittedName>
</protein>
<proteinExistence type="predicted"/>
<dbReference type="InterPro" id="IPR009061">
    <property type="entry name" value="DNA-bd_dom_put_sf"/>
</dbReference>
<accession>A0A542ZF37</accession>
<dbReference type="Proteomes" id="UP000319514">
    <property type="component" value="Unassembled WGS sequence"/>
</dbReference>
<keyword evidence="3" id="KW-1185">Reference proteome</keyword>
<organism evidence="2 3">
    <name type="scientific">Oryzihumus leptocrescens</name>
    <dbReference type="NCBI Taxonomy" id="297536"/>
    <lineage>
        <taxon>Bacteria</taxon>
        <taxon>Bacillati</taxon>
        <taxon>Actinomycetota</taxon>
        <taxon>Actinomycetes</taxon>
        <taxon>Micrococcales</taxon>
        <taxon>Intrasporangiaceae</taxon>
        <taxon>Oryzihumus</taxon>
    </lineage>
</organism>
<dbReference type="SUPFAM" id="SSF46955">
    <property type="entry name" value="Putative DNA-binding domain"/>
    <property type="match status" value="1"/>
</dbReference>
<dbReference type="OrthoDB" id="4330189at2"/>
<name>A0A542ZF37_9MICO</name>
<dbReference type="Gene3D" id="1.10.238.160">
    <property type="match status" value="1"/>
</dbReference>
<evidence type="ECO:0000259" key="1">
    <source>
        <dbReference type="Pfam" id="PF12728"/>
    </source>
</evidence>
<reference evidence="2 3" key="1">
    <citation type="submission" date="2019-06" db="EMBL/GenBank/DDBJ databases">
        <title>Sequencing the genomes of 1000 actinobacteria strains.</title>
        <authorList>
            <person name="Klenk H.-P."/>
        </authorList>
    </citation>
    <scope>NUCLEOTIDE SEQUENCE [LARGE SCALE GENOMIC DNA]</scope>
    <source>
        <strain evidence="2 3">DSM 18082</strain>
    </source>
</reference>
<dbReference type="AlphaFoldDB" id="A0A542ZF37"/>